<dbReference type="InterPro" id="IPR029052">
    <property type="entry name" value="Metallo-depent_PP-like"/>
</dbReference>
<dbReference type="InterPro" id="IPR004843">
    <property type="entry name" value="Calcineurin-like_PHP"/>
</dbReference>
<reference evidence="2" key="1">
    <citation type="submission" date="2020-04" db="EMBL/GenBank/DDBJ databases">
        <authorList>
            <person name="Chiriac C."/>
            <person name="Salcher M."/>
            <person name="Ghai R."/>
            <person name="Kavagutti S V."/>
        </authorList>
    </citation>
    <scope>NUCLEOTIDE SEQUENCE</scope>
</reference>
<proteinExistence type="predicted"/>
<name>A0A6J5L3U2_9CAUD</name>
<gene>
    <name evidence="2" type="ORF">UFOVP112_128</name>
</gene>
<accession>A0A6J5L3U2</accession>
<keyword evidence="2" id="KW-0255">Endonuclease</keyword>
<dbReference type="GO" id="GO:0004519">
    <property type="term" value="F:endonuclease activity"/>
    <property type="evidence" value="ECO:0007669"/>
    <property type="project" value="UniProtKB-KW"/>
</dbReference>
<feature type="domain" description="Calcineurin-like phosphoesterase" evidence="1">
    <location>
        <begin position="8"/>
        <end position="123"/>
    </location>
</feature>
<evidence type="ECO:0000313" key="2">
    <source>
        <dbReference type="EMBL" id="CAB4129021.1"/>
    </source>
</evidence>
<dbReference type="Pfam" id="PF00149">
    <property type="entry name" value="Metallophos"/>
    <property type="match status" value="1"/>
</dbReference>
<dbReference type="SUPFAM" id="SSF56300">
    <property type="entry name" value="Metallo-dependent phosphatases"/>
    <property type="match status" value="1"/>
</dbReference>
<keyword evidence="2" id="KW-0540">Nuclease</keyword>
<dbReference type="GO" id="GO:0016787">
    <property type="term" value="F:hydrolase activity"/>
    <property type="evidence" value="ECO:0007669"/>
    <property type="project" value="InterPro"/>
</dbReference>
<protein>
    <submittedName>
        <fullName evidence="2">Endonuclease subunit</fullName>
    </submittedName>
</protein>
<evidence type="ECO:0000259" key="1">
    <source>
        <dbReference type="Pfam" id="PF00149"/>
    </source>
</evidence>
<dbReference type="Gene3D" id="3.60.21.10">
    <property type="match status" value="2"/>
</dbReference>
<sequence>MTNLFKKAAVFTDIHFGLKSNSQLHNDDCLNFVKWATAKARELGCDTAMFLGDWHNNRASINIVTLNYSLQALEHLNENFSQTYFIPGNHDLYYRDKRDVQSVEWAKHLPNIHICNDWLTIGDVTFAPWLVGDDYKKVPKLKGKYMFGHFELPHFFMNAMVQMPDHGEIQAEAFTGFETVFSGHFHKRQQSKNIHYIGNCFPHNYADAADDARGMMVLEWGKEPEFHAWPDQPRYRVYRLSETLKRPDELLMPGMHVRVNLDIDISYEEATFIKETFADTYKLREITLIPQKSTEITEYEIQGNVNFESVDQIVTNQLTAINSEHYNPALLLDIYRNL</sequence>
<dbReference type="EMBL" id="LR796233">
    <property type="protein sequence ID" value="CAB4129021.1"/>
    <property type="molecule type" value="Genomic_DNA"/>
</dbReference>
<organism evidence="2">
    <name type="scientific">uncultured Caudovirales phage</name>
    <dbReference type="NCBI Taxonomy" id="2100421"/>
    <lineage>
        <taxon>Viruses</taxon>
        <taxon>Duplodnaviria</taxon>
        <taxon>Heunggongvirae</taxon>
        <taxon>Uroviricota</taxon>
        <taxon>Caudoviricetes</taxon>
        <taxon>Peduoviridae</taxon>
        <taxon>Maltschvirus</taxon>
        <taxon>Maltschvirus maltsch</taxon>
    </lineage>
</organism>
<keyword evidence="2" id="KW-0378">Hydrolase</keyword>